<dbReference type="Pfam" id="PF01813">
    <property type="entry name" value="ATP-synt_D"/>
    <property type="match status" value="1"/>
</dbReference>
<comment type="caution">
    <text evidence="4">The sequence shown here is derived from an EMBL/GenBank/DDBJ whole genome shotgun (WGS) entry which is preliminary data.</text>
</comment>
<dbReference type="AlphaFoldDB" id="A0A645FE89"/>
<evidence type="ECO:0000313" key="4">
    <source>
        <dbReference type="EMBL" id="MPN12290.1"/>
    </source>
</evidence>
<accession>A0A645FE89</accession>
<dbReference type="NCBIfam" id="TIGR00309">
    <property type="entry name" value="V_ATPase_subD"/>
    <property type="match status" value="1"/>
</dbReference>
<dbReference type="GO" id="GO:0046961">
    <property type="term" value="F:proton-transporting ATPase activity, rotational mechanism"/>
    <property type="evidence" value="ECO:0007669"/>
    <property type="project" value="InterPro"/>
</dbReference>
<comment type="similarity">
    <text evidence="1">Belongs to the V-ATPase D subunit family.</text>
</comment>
<evidence type="ECO:0000256" key="3">
    <source>
        <dbReference type="ARBA" id="ARBA00023065"/>
    </source>
</evidence>
<gene>
    <name evidence="4" type="primary">atpD_57</name>
    <name evidence="4" type="ORF">SDC9_159606</name>
</gene>
<protein>
    <submittedName>
        <fullName evidence="4">V-type ATP synthase subunit D</fullName>
    </submittedName>
</protein>
<dbReference type="EMBL" id="VSSQ01058616">
    <property type="protein sequence ID" value="MPN12290.1"/>
    <property type="molecule type" value="Genomic_DNA"/>
</dbReference>
<reference evidence="4" key="1">
    <citation type="submission" date="2019-08" db="EMBL/GenBank/DDBJ databases">
        <authorList>
            <person name="Kucharzyk K."/>
            <person name="Murdoch R.W."/>
            <person name="Higgins S."/>
            <person name="Loffler F."/>
        </authorList>
    </citation>
    <scope>NUCLEOTIDE SEQUENCE</scope>
</reference>
<keyword evidence="2" id="KW-0813">Transport</keyword>
<dbReference type="PANTHER" id="PTHR11671">
    <property type="entry name" value="V-TYPE ATP SYNTHASE SUBUNIT D"/>
    <property type="match status" value="1"/>
</dbReference>
<sequence length="108" mass="12298">MGVEIPDVDPLSDKTVPSYSFYGSSGAMDAAYSKFRKVMVLLAQLAEIETSVYRLAVQIRKTHRRVNALEKVVIPSNRADIRFISDVLEEGEREDFTRMKMAQKKTKK</sequence>
<dbReference type="Gene3D" id="1.10.287.3240">
    <property type="match status" value="1"/>
</dbReference>
<proteinExistence type="inferred from homology"/>
<organism evidence="4">
    <name type="scientific">bioreactor metagenome</name>
    <dbReference type="NCBI Taxonomy" id="1076179"/>
    <lineage>
        <taxon>unclassified sequences</taxon>
        <taxon>metagenomes</taxon>
        <taxon>ecological metagenomes</taxon>
    </lineage>
</organism>
<evidence type="ECO:0000256" key="1">
    <source>
        <dbReference type="ARBA" id="ARBA00005850"/>
    </source>
</evidence>
<name>A0A645FE89_9ZZZZ</name>
<keyword evidence="3" id="KW-0406">Ion transport</keyword>
<evidence type="ECO:0000256" key="2">
    <source>
        <dbReference type="ARBA" id="ARBA00022448"/>
    </source>
</evidence>
<dbReference type="InterPro" id="IPR002699">
    <property type="entry name" value="V_ATPase_D"/>
</dbReference>